<dbReference type="STRING" id="8469.M7BDD2"/>
<evidence type="ECO:0000313" key="4">
    <source>
        <dbReference type="EMBL" id="EMP30153.1"/>
    </source>
</evidence>
<dbReference type="EMBL" id="KB551570">
    <property type="protein sequence ID" value="EMP30153.1"/>
    <property type="molecule type" value="Genomic_DNA"/>
</dbReference>
<proteinExistence type="inferred from homology"/>
<organism evidence="4 5">
    <name type="scientific">Chelonia mydas</name>
    <name type="common">Green sea-turtle</name>
    <name type="synonym">Chelonia agassizi</name>
    <dbReference type="NCBI Taxonomy" id="8469"/>
    <lineage>
        <taxon>Eukaryota</taxon>
        <taxon>Metazoa</taxon>
        <taxon>Chordata</taxon>
        <taxon>Craniata</taxon>
        <taxon>Vertebrata</taxon>
        <taxon>Euteleostomi</taxon>
        <taxon>Archelosauria</taxon>
        <taxon>Testudinata</taxon>
        <taxon>Testudines</taxon>
        <taxon>Cryptodira</taxon>
        <taxon>Durocryptodira</taxon>
        <taxon>Americhelydia</taxon>
        <taxon>Chelonioidea</taxon>
        <taxon>Cheloniidae</taxon>
        <taxon>Chelonia</taxon>
    </lineage>
</organism>
<feature type="domain" description="Nucleoside diphosphate kinase-like" evidence="3">
    <location>
        <begin position="201"/>
        <end position="347"/>
    </location>
</feature>
<dbReference type="PROSITE" id="PS51374">
    <property type="entry name" value="NDPK_LIKE"/>
    <property type="match status" value="3"/>
</dbReference>
<dbReference type="eggNOG" id="KOG0907">
    <property type="taxonomic scope" value="Eukaryota"/>
</dbReference>
<comment type="similarity">
    <text evidence="1">Belongs to the NDK family.</text>
</comment>
<feature type="compositionally biased region" description="Acidic residues" evidence="2">
    <location>
        <begin position="1"/>
        <end position="12"/>
    </location>
</feature>
<feature type="active site" description="Pros-phosphohistidine intermediate" evidence="1">
    <location>
        <position position="603"/>
    </location>
</feature>
<reference evidence="5" key="1">
    <citation type="journal article" date="2013" name="Nat. Genet.">
        <title>The draft genomes of soft-shell turtle and green sea turtle yield insights into the development and evolution of the turtle-specific body plan.</title>
        <authorList>
            <person name="Wang Z."/>
            <person name="Pascual-Anaya J."/>
            <person name="Zadissa A."/>
            <person name="Li W."/>
            <person name="Niimura Y."/>
            <person name="Huang Z."/>
            <person name="Li C."/>
            <person name="White S."/>
            <person name="Xiong Z."/>
            <person name="Fang D."/>
            <person name="Wang B."/>
            <person name="Ming Y."/>
            <person name="Chen Y."/>
            <person name="Zheng Y."/>
            <person name="Kuraku S."/>
            <person name="Pignatelli M."/>
            <person name="Herrero J."/>
            <person name="Beal K."/>
            <person name="Nozawa M."/>
            <person name="Li Q."/>
            <person name="Wang J."/>
            <person name="Zhang H."/>
            <person name="Yu L."/>
            <person name="Shigenobu S."/>
            <person name="Wang J."/>
            <person name="Liu J."/>
            <person name="Flicek P."/>
            <person name="Searle S."/>
            <person name="Wang J."/>
            <person name="Kuratani S."/>
            <person name="Yin Y."/>
            <person name="Aken B."/>
            <person name="Zhang G."/>
            <person name="Irie N."/>
        </authorList>
    </citation>
    <scope>NUCLEOTIDE SEQUENCE [LARGE SCALE GENOMIC DNA]</scope>
</reference>
<accession>M7BDD2</accession>
<dbReference type="SUPFAM" id="SSF54919">
    <property type="entry name" value="Nucleoside diphosphate kinase, NDK"/>
    <property type="match status" value="3"/>
</dbReference>
<dbReference type="SMART" id="SM00562">
    <property type="entry name" value="NDK"/>
    <property type="match status" value="3"/>
</dbReference>
<evidence type="ECO:0000256" key="2">
    <source>
        <dbReference type="SAM" id="MobiDB-lite"/>
    </source>
</evidence>
<feature type="region of interest" description="Disordered" evidence="2">
    <location>
        <begin position="1"/>
        <end position="26"/>
    </location>
</feature>
<dbReference type="Proteomes" id="UP000031443">
    <property type="component" value="Unassembled WGS sequence"/>
</dbReference>
<dbReference type="CDD" id="cd04416">
    <property type="entry name" value="NDPk_TX"/>
    <property type="match status" value="3"/>
</dbReference>
<dbReference type="InterPro" id="IPR051766">
    <property type="entry name" value="TXND_domain-containing"/>
</dbReference>
<dbReference type="InterPro" id="IPR034907">
    <property type="entry name" value="NDK-like_dom"/>
</dbReference>
<dbReference type="PANTHER" id="PTHR46135">
    <property type="entry name" value="NME/NM23 FAMILY MEMBER 8"/>
    <property type="match status" value="1"/>
</dbReference>
<protein>
    <submittedName>
        <fullName evidence="4">Thioredoxin domain-containing protein 3</fullName>
    </submittedName>
</protein>
<feature type="binding site" evidence="1">
    <location>
        <position position="570"/>
    </location>
    <ligand>
        <name>ATP</name>
        <dbReference type="ChEBI" id="CHEBI:30616"/>
    </ligand>
</feature>
<dbReference type="Gene3D" id="3.30.70.141">
    <property type="entry name" value="Nucleoside diphosphate kinase-like domain"/>
    <property type="match status" value="3"/>
</dbReference>
<dbReference type="eggNOG" id="KOG0888">
    <property type="taxonomic scope" value="Eukaryota"/>
</dbReference>
<dbReference type="AlphaFoldDB" id="M7BDD2"/>
<dbReference type="Pfam" id="PF00334">
    <property type="entry name" value="NDK"/>
    <property type="match status" value="3"/>
</dbReference>
<evidence type="ECO:0000256" key="1">
    <source>
        <dbReference type="PROSITE-ProRule" id="PRU00706"/>
    </source>
</evidence>
<keyword evidence="5" id="KW-1185">Reference proteome</keyword>
<feature type="binding site" evidence="1">
    <location>
        <position position="495"/>
    </location>
    <ligand>
        <name>ATP</name>
        <dbReference type="ChEBI" id="CHEBI:30616"/>
    </ligand>
</feature>
<feature type="compositionally biased region" description="Polar residues" evidence="2">
    <location>
        <begin position="15"/>
        <end position="26"/>
    </location>
</feature>
<feature type="binding site" evidence="1">
    <location>
        <position position="590"/>
    </location>
    <ligand>
        <name>ATP</name>
        <dbReference type="ChEBI" id="CHEBI:30616"/>
    </ligand>
</feature>
<feature type="active site" description="Pros-phosphohistidine intermediate" evidence="1">
    <location>
        <position position="469"/>
    </location>
</feature>
<sequence length="630" mass="70816">MDELLENLDPEAVEASQTATDNPSYKTSLTEVKTSDLLQRIHDRLANLPTKDNSSLERATKDLQNDMMAIKATVANLSEQLRVVNTTTFELIGLLQRKVPPAVPENGRKEERSSTTVWGPLLYTLSTAGLSAELPTQDGKIIALVRGTNAPLLSKTVIELVEEERKILAGEIERPQVQELVFLEEKASEDYIEETQLEEGVIYTVAIIKPDAIADGRVEEIKQKITEAGFGIAAEEEKTLTEKQVRNFYSHNIEQPDFEDFVTIMTGGPSHILIVSKPKEVTVAVPQWKELGKSDEHISAEPQPEKPNSLQEVLESKNMLNLCDVEDSVEDASRQLAFFFPDFGKKKTGQNLEKTLALIRPSLLKERKNSILKRIKDDGFTIAMQREIVLTEEQAHQFYKEHENEDFFPTLLEHMTSGPTLALGLIRENAVQRWRDLLGPKSLEEAKEKSPASLRSEYAVESVPLNQLHGSASPGEAKKELEFFFPVEHTLAVIKPTAVKEHKDDILQKVTNAGFIVSQMKETNFTHEMATQFYKTHEGKPFFDQLVNYMSEGPSMIMILTKENAVEEWRQLMGPTDPDEAKKSSPDSLRAQFAQDILRNAVHGSSNKEHALKSIEYVFGEIDLNSLSHN</sequence>
<feature type="binding site" evidence="1">
    <location>
        <position position="576"/>
    </location>
    <ligand>
        <name>ATP</name>
        <dbReference type="ChEBI" id="CHEBI:30616"/>
    </ligand>
</feature>
<name>M7BDD2_CHEMY</name>
<gene>
    <name evidence="4" type="ORF">UY3_12736</name>
</gene>
<dbReference type="PANTHER" id="PTHR46135:SF3">
    <property type="entry name" value="NME_NM23 FAMILY MEMBER 8"/>
    <property type="match status" value="1"/>
</dbReference>
<comment type="caution">
    <text evidence="1">Lacks conserved residue(s) required for the propagation of feature annotation.</text>
</comment>
<evidence type="ECO:0000313" key="5">
    <source>
        <dbReference type="Proteomes" id="UP000031443"/>
    </source>
</evidence>
<feature type="domain" description="Nucleoside diphosphate kinase-like" evidence="3">
    <location>
        <begin position="487"/>
        <end position="626"/>
    </location>
</feature>
<feature type="domain" description="Nucleoside diphosphate kinase-like" evidence="3">
    <location>
        <begin position="352"/>
        <end position="486"/>
    </location>
</feature>
<feature type="binding site" evidence="1">
    <location>
        <position position="600"/>
    </location>
    <ligand>
        <name>ATP</name>
        <dbReference type="ChEBI" id="CHEBI:30616"/>
    </ligand>
</feature>
<feature type="binding site" evidence="1">
    <location>
        <position position="542"/>
    </location>
    <ligand>
        <name>ATP</name>
        <dbReference type="ChEBI" id="CHEBI:30616"/>
    </ligand>
</feature>
<evidence type="ECO:0000259" key="3">
    <source>
        <dbReference type="SMART" id="SM00562"/>
    </source>
</evidence>
<dbReference type="InterPro" id="IPR036850">
    <property type="entry name" value="NDK-like_dom_sf"/>
</dbReference>